<name>A0A1I8G8T8_9PLAT</name>
<accession>A0A1I8G8T8</accession>
<dbReference type="GO" id="GO:0016020">
    <property type="term" value="C:membrane"/>
    <property type="evidence" value="ECO:0007669"/>
    <property type="project" value="UniProtKB-SubCell"/>
</dbReference>
<evidence type="ECO:0000256" key="7">
    <source>
        <dbReference type="SAM" id="MobiDB-lite"/>
    </source>
</evidence>
<dbReference type="GO" id="GO:0005737">
    <property type="term" value="C:cytoplasm"/>
    <property type="evidence" value="ECO:0007669"/>
    <property type="project" value="TreeGrafter"/>
</dbReference>
<keyword evidence="4 8" id="KW-1133">Transmembrane helix</keyword>
<feature type="transmembrane region" description="Helical" evidence="8">
    <location>
        <begin position="525"/>
        <end position="549"/>
    </location>
</feature>
<evidence type="ECO:0000256" key="4">
    <source>
        <dbReference type="ARBA" id="ARBA00022989"/>
    </source>
</evidence>
<evidence type="ECO:0000313" key="10">
    <source>
        <dbReference type="WBParaSite" id="maker-uti_cns_0001096-snap-gene-0.2-mRNA-1"/>
    </source>
</evidence>
<keyword evidence="6" id="KW-0325">Glycoprotein</keyword>
<feature type="compositionally biased region" description="Basic and acidic residues" evidence="7">
    <location>
        <begin position="589"/>
        <end position="614"/>
    </location>
</feature>
<feature type="region of interest" description="Disordered" evidence="7">
    <location>
        <begin position="589"/>
        <end position="625"/>
    </location>
</feature>
<evidence type="ECO:0000256" key="8">
    <source>
        <dbReference type="SAM" id="Phobius"/>
    </source>
</evidence>
<feature type="transmembrane region" description="Helical" evidence="8">
    <location>
        <begin position="161"/>
        <end position="184"/>
    </location>
</feature>
<dbReference type="PRINTS" id="PR01609">
    <property type="entry name" value="CD36FAMILY"/>
</dbReference>
<dbReference type="InterPro" id="IPR002159">
    <property type="entry name" value="CD36_fam"/>
</dbReference>
<dbReference type="AlphaFoldDB" id="A0A1I8G8T8"/>
<evidence type="ECO:0000256" key="5">
    <source>
        <dbReference type="ARBA" id="ARBA00023136"/>
    </source>
</evidence>
<keyword evidence="9" id="KW-1185">Reference proteome</keyword>
<evidence type="ECO:0000256" key="1">
    <source>
        <dbReference type="ARBA" id="ARBA00004370"/>
    </source>
</evidence>
<evidence type="ECO:0000256" key="6">
    <source>
        <dbReference type="ARBA" id="ARBA00023180"/>
    </source>
</evidence>
<evidence type="ECO:0000256" key="3">
    <source>
        <dbReference type="ARBA" id="ARBA00022692"/>
    </source>
</evidence>
<dbReference type="WBParaSite" id="maker-uti_cns_0001096-snap-gene-0.2-mRNA-1">
    <property type="protein sequence ID" value="maker-uti_cns_0001096-snap-gene-0.2-mRNA-1"/>
    <property type="gene ID" value="maker-uti_cns_0001096-snap-gene-0.2"/>
</dbReference>
<comment type="subcellular location">
    <subcellularLocation>
        <location evidence="1">Membrane</location>
    </subcellularLocation>
</comment>
<feature type="transmembrane region" description="Helical" evidence="8">
    <location>
        <begin position="106"/>
        <end position="128"/>
    </location>
</feature>
<proteinExistence type="inferred from homology"/>
<organism evidence="9 10">
    <name type="scientific">Macrostomum lignano</name>
    <dbReference type="NCBI Taxonomy" id="282301"/>
    <lineage>
        <taxon>Eukaryota</taxon>
        <taxon>Metazoa</taxon>
        <taxon>Spiralia</taxon>
        <taxon>Lophotrochozoa</taxon>
        <taxon>Platyhelminthes</taxon>
        <taxon>Rhabditophora</taxon>
        <taxon>Macrostomorpha</taxon>
        <taxon>Macrostomida</taxon>
        <taxon>Macrostomidae</taxon>
        <taxon>Macrostomum</taxon>
    </lineage>
</organism>
<protein>
    <submittedName>
        <fullName evidence="10">Protein croquemort</fullName>
    </submittedName>
</protein>
<comment type="similarity">
    <text evidence="2">Belongs to the CD36 family.</text>
</comment>
<evidence type="ECO:0000313" key="9">
    <source>
        <dbReference type="Proteomes" id="UP000095280"/>
    </source>
</evidence>
<dbReference type="PANTHER" id="PTHR11923:SF51">
    <property type="entry name" value="LYSOSOME MEMBRANE PROTEIN 2"/>
    <property type="match status" value="1"/>
</dbReference>
<dbReference type="Pfam" id="PF01130">
    <property type="entry name" value="CD36"/>
    <property type="match status" value="3"/>
</dbReference>
<dbReference type="GO" id="GO:0005044">
    <property type="term" value="F:scavenger receptor activity"/>
    <property type="evidence" value="ECO:0007669"/>
    <property type="project" value="TreeGrafter"/>
</dbReference>
<reference evidence="10" key="1">
    <citation type="submission" date="2016-11" db="UniProtKB">
        <authorList>
            <consortium name="WormBaseParasite"/>
        </authorList>
    </citation>
    <scope>IDENTIFICATION</scope>
</reference>
<keyword evidence="3 8" id="KW-0812">Transmembrane</keyword>
<evidence type="ECO:0000256" key="2">
    <source>
        <dbReference type="ARBA" id="ARBA00010532"/>
    </source>
</evidence>
<keyword evidence="5 8" id="KW-0472">Membrane</keyword>
<dbReference type="Proteomes" id="UP000095280">
    <property type="component" value="Unplaced"/>
</dbReference>
<sequence>HLSSIYVTYAGPTSVRGIDLLRFTAPAEVFYNSTLNPENQGFCVGGICLDSGVLNLTTCQPGFHMSKSMKPVFMPIMWVNESATIGSDSADQFRGSVLLAVKAAAAVQWGSLAVGLVCFLACLSACACQRARRNRQNFNSDTRPDINDVGSSASSTIKWRVASGLLGVGAVLCLAAGLALPHLARGMFSDKLAKLLPISADSPTYSSWVSSELRFQVWLWNITNSWAVMQEGAKPSLEQVGPFTFAETRTRDGVKFYENATMRGILRKLGQKVPEKFGLLVGKNNSAKGTALVGTGSASLADLSQVQRWNGQSKLEVWPGDFGNRLTGSSDGSMFPPPVSAGSSLKVFTPDLCRSADLSYSGDDRVREIPVLRFQVAKSSMMNASANPDNAAFCTPRCLDSGVLNLTLCLPGNPPIVASAPHFHGAPTYRAAVSLQPAAPADGEPPFEFNTRLEVEPNTGLLLRAARRMQINAALEQVAGFSDTDRFSSPLLMPYAWLNESGGIGVEAAARFRGRVLQPLRLSSLISWLLLAAGLALLILCCVVCSLEIRLRVADRIRAARRQEQPLESMNSSDLADLYSEESKLKLRTGDDAGQLDKVEKPKTGADIEERLLKDAPALPETDIV</sequence>
<dbReference type="PANTHER" id="PTHR11923">
    <property type="entry name" value="SCAVENGER RECEPTOR CLASS B TYPE-1 SR-B1"/>
    <property type="match status" value="1"/>
</dbReference>